<name>A0ACB8L5H3_CITSI</name>
<comment type="caution">
    <text evidence="1">The sequence shown here is derived from an EMBL/GenBank/DDBJ whole genome shotgun (WGS) entry which is preliminary data.</text>
</comment>
<gene>
    <name evidence="1" type="ORF">KPL71_011703</name>
</gene>
<proteinExistence type="predicted"/>
<accession>A0ACB8L5H3</accession>
<keyword evidence="2" id="KW-1185">Reference proteome</keyword>
<evidence type="ECO:0000313" key="2">
    <source>
        <dbReference type="Proteomes" id="UP000829398"/>
    </source>
</evidence>
<dbReference type="Proteomes" id="UP000829398">
    <property type="component" value="Chromosome 4"/>
</dbReference>
<reference evidence="2" key="1">
    <citation type="journal article" date="2023" name="Hortic. Res.">
        <title>A chromosome-level phased genome enabling allele-level studies in sweet orange: a case study on citrus Huanglongbing tolerance.</title>
        <authorList>
            <person name="Wu B."/>
            <person name="Yu Q."/>
            <person name="Deng Z."/>
            <person name="Duan Y."/>
            <person name="Luo F."/>
            <person name="Gmitter F. Jr."/>
        </authorList>
    </citation>
    <scope>NUCLEOTIDE SEQUENCE [LARGE SCALE GENOMIC DNA]</scope>
    <source>
        <strain evidence="2">cv. Valencia</strain>
    </source>
</reference>
<sequence>MLSIVFGYKASYCYMTATEHYASSDTCLSAFKDSVSIITYPVNIVIDETSEEKGKALSWEKAFIYNLTLSFSSQTSIEEELKRESTADVVTIEASCLVMFAYISVALGDTPRLSSFYIASKLYLSCFLYSGSVGFFSVIGVKSTLIIMGVIPFLVLAVRTQISNALIEVGPSITLASLSEFLAFAVGSFIPTPACHVFSMFAGPKILLLITFDCLRAEDNRIGCFLCIKVPSSGGESDEGIGQISSGLLARNMKLLRLRMVVVAVFLAFTVLSIMIKTGLKQQIVLPRDISIKPDYLRVGPPLYVVVNNYNYILESRHTNKLCFIRWCDSSSCLNEISRASMIPELSYIAEPAASWLDDFVVWNLCGVGAVSKDCTTLTISHLWSNLLGEAFMVNALPSADCAKDGHEVCFSSVDLNGYYNYLFLTCWQASEICTFYLPLNKQPRGSSRLSETLKIKIFPHLVFYIFFEQYLDICRTNLINIAVALGAIFIVFLIITSSSSFILAVLVMMVNNLLLKAVSVANLIMSIVIAVFLCAYGACFFCYHGNRDQRYKRLRVPFGDSILWLTLHYYFKSVHFTCLNLFNLISCFIKIYRNKIGYLKELIFHQSNTSKLSFFGIYSIHYFHIITIKQFVFLI</sequence>
<evidence type="ECO:0000313" key="1">
    <source>
        <dbReference type="EMBL" id="KAH9768707.1"/>
    </source>
</evidence>
<dbReference type="EMBL" id="CM039173">
    <property type="protein sequence ID" value="KAH9768707.1"/>
    <property type="molecule type" value="Genomic_DNA"/>
</dbReference>
<protein>
    <submittedName>
        <fullName evidence="1">SSD domain-containing protein</fullName>
    </submittedName>
</protein>
<organism evidence="1 2">
    <name type="scientific">Citrus sinensis</name>
    <name type="common">Sweet orange</name>
    <name type="synonym">Citrus aurantium var. sinensis</name>
    <dbReference type="NCBI Taxonomy" id="2711"/>
    <lineage>
        <taxon>Eukaryota</taxon>
        <taxon>Viridiplantae</taxon>
        <taxon>Streptophyta</taxon>
        <taxon>Embryophyta</taxon>
        <taxon>Tracheophyta</taxon>
        <taxon>Spermatophyta</taxon>
        <taxon>Magnoliopsida</taxon>
        <taxon>eudicotyledons</taxon>
        <taxon>Gunneridae</taxon>
        <taxon>Pentapetalae</taxon>
        <taxon>rosids</taxon>
        <taxon>malvids</taxon>
        <taxon>Sapindales</taxon>
        <taxon>Rutaceae</taxon>
        <taxon>Aurantioideae</taxon>
        <taxon>Citrus</taxon>
    </lineage>
</organism>